<feature type="transmembrane region" description="Helical" evidence="1">
    <location>
        <begin position="603"/>
        <end position="628"/>
    </location>
</feature>
<dbReference type="PANTHER" id="PTHR33645:SF2">
    <property type="entry name" value="FAMILY PROTEIN, PUTATIVE (DUF3754)-RELATED"/>
    <property type="match status" value="1"/>
</dbReference>
<evidence type="ECO:0000256" key="1">
    <source>
        <dbReference type="SAM" id="Phobius"/>
    </source>
</evidence>
<dbReference type="Pfam" id="PF12576">
    <property type="entry name" value="DUF3754"/>
    <property type="match status" value="1"/>
</dbReference>
<dbReference type="AlphaFoldDB" id="B8LK83"/>
<name>B8LK83_PICSI</name>
<keyword evidence="1" id="KW-0472">Membrane</keyword>
<accession>B8LK83</accession>
<keyword evidence="1" id="KW-0812">Transmembrane</keyword>
<sequence>MESIRCFCNPPLHYRPIRYNANFWNVTTATNCFFGPSAGRLKNVKIVMCKAIRNLEVVGMRDGISNSLREIAEPKQNITQEEDNDIEMEMQAAAKEEEEEEESISGIPVPRQRYIPISKVDLLHALLSLFHNDKDAQEDFLAIYSCLDSILHAEHKSILEEMRLDYSLTYAHVDSGNQYLEDDVHGSSSSIGNEETPCSQDNEIESLLHKGKTDQLNGKEMNQCKITSQCRAGRNLGNESSASIRDFLLIPKGDARVNYATRFQRNFMQLLRNAEFQQLSTQDLQLSSALNTDYLLTLPIDVDWKRASSSNAIIFKRGYTTERQEGLLIGEKFDYLQSRLLQKTFSSLSQPLLKTGMWINKKWKILGENEQAKNWTEGIKRWLKEPLWPNIKQQSRSLPKHTNEFHEHSLTNLEAENDSPIWLAAQQAVPRYENFLSSAGSRGRLLRKLLVWMGLLPSEPPASIIIDSNGSSSSSYLRTNFLSRVSLNDIWKPATKEICENDVWRQLRAAFSVLFSRSTLQEPAFKELVLLYTAPVDQKGNEKTYTLPTLQLKIYKMIPIPDLKVIFPNKKLSFRILDTVRLDIATILGLLAFFLNYRFEDFFISISAFMLDVIAFGALIVFITRVVLGYKQTWDRYELLVNRTLYEKTLASGFGTIHFLVDASEQQEFKEVILAYALLLQVENNQVGSRKRIADLCEHFLFSKFKEQIEMPIDKAMETLLRLGLVTEDVTIKKLEGREASMVHRIKAVPFAKSYEVLKERWGNLLHQQ</sequence>
<organism evidence="2">
    <name type="scientific">Picea sitchensis</name>
    <name type="common">Sitka spruce</name>
    <name type="synonym">Pinus sitchensis</name>
    <dbReference type="NCBI Taxonomy" id="3332"/>
    <lineage>
        <taxon>Eukaryota</taxon>
        <taxon>Viridiplantae</taxon>
        <taxon>Streptophyta</taxon>
        <taxon>Embryophyta</taxon>
        <taxon>Tracheophyta</taxon>
        <taxon>Spermatophyta</taxon>
        <taxon>Pinopsida</taxon>
        <taxon>Pinidae</taxon>
        <taxon>Conifers I</taxon>
        <taxon>Pinales</taxon>
        <taxon>Pinaceae</taxon>
        <taxon>Picea</taxon>
    </lineage>
</organism>
<dbReference type="EMBL" id="EF676141">
    <property type="protein sequence ID" value="ABR16063.1"/>
    <property type="molecule type" value="mRNA"/>
</dbReference>
<evidence type="ECO:0008006" key="3">
    <source>
        <dbReference type="Google" id="ProtNLM"/>
    </source>
</evidence>
<evidence type="ECO:0000313" key="2">
    <source>
        <dbReference type="EMBL" id="ABR16063.1"/>
    </source>
</evidence>
<reference evidence="2" key="1">
    <citation type="submission" date="2007-06" db="EMBL/GenBank/DDBJ databases">
        <title>Full length cDNA sequences from Sitka Spruce (Picea sitchensis).</title>
        <authorList>
            <person name="Ralph S.G."/>
            <person name="Chun H.E."/>
            <person name="Liao N."/>
            <person name="Ali J."/>
            <person name="Reid K."/>
            <person name="Kolosova N."/>
            <person name="Cooper N."/>
            <person name="Cullis C."/>
            <person name="Jancsik S."/>
            <person name="Moore R."/>
            <person name="Mayo M."/>
            <person name="Wagner S."/>
            <person name="Holt R.A."/>
            <person name="Jones S.J.M."/>
            <person name="Marra M.A."/>
            <person name="Ritland C.E."/>
            <person name="Ritland K."/>
            <person name="Bohlmann J."/>
        </authorList>
    </citation>
    <scope>NUCLEOTIDE SEQUENCE</scope>
    <source>
        <tissue evidence="2">Green portion of the leader tissue</tissue>
    </source>
</reference>
<protein>
    <recommendedName>
        <fullName evidence="3">DUF3754 domain-containing protein</fullName>
    </recommendedName>
</protein>
<dbReference type="PANTHER" id="PTHR33645">
    <property type="entry name" value="AMINOPEPTIDASE (DUF3754)"/>
    <property type="match status" value="1"/>
</dbReference>
<proteinExistence type="evidence at transcript level"/>
<keyword evidence="1" id="KW-1133">Transmembrane helix</keyword>
<dbReference type="InterPro" id="IPR022227">
    <property type="entry name" value="DUF3754"/>
</dbReference>